<protein>
    <submittedName>
        <fullName evidence="5">MarR family transcriptional regulator</fullName>
    </submittedName>
</protein>
<dbReference type="PROSITE" id="PS50995">
    <property type="entry name" value="HTH_MARR_2"/>
    <property type="match status" value="1"/>
</dbReference>
<organism evidence="5 6">
    <name type="scientific">Candidatus Scatenecus faecavium</name>
    <dbReference type="NCBI Taxonomy" id="2840915"/>
    <lineage>
        <taxon>Bacteria</taxon>
        <taxon>Candidatus Scatenecus</taxon>
    </lineage>
</organism>
<name>A0A9D1K3T9_9BACT</name>
<feature type="domain" description="HTH marR-type" evidence="4">
    <location>
        <begin position="15"/>
        <end position="150"/>
    </location>
</feature>
<gene>
    <name evidence="5" type="ORF">IAD41_04595</name>
</gene>
<keyword evidence="1" id="KW-0805">Transcription regulation</keyword>
<dbReference type="PANTHER" id="PTHR42756">
    <property type="entry name" value="TRANSCRIPTIONAL REGULATOR, MARR"/>
    <property type="match status" value="1"/>
</dbReference>
<dbReference type="EMBL" id="DVJO01000098">
    <property type="protein sequence ID" value="HIS82866.1"/>
    <property type="molecule type" value="Genomic_DNA"/>
</dbReference>
<dbReference type="InterPro" id="IPR036390">
    <property type="entry name" value="WH_DNA-bd_sf"/>
</dbReference>
<proteinExistence type="predicted"/>
<reference evidence="5" key="2">
    <citation type="journal article" date="2021" name="PeerJ">
        <title>Extensive microbial diversity within the chicken gut microbiome revealed by metagenomics and culture.</title>
        <authorList>
            <person name="Gilroy R."/>
            <person name="Ravi A."/>
            <person name="Getino M."/>
            <person name="Pursley I."/>
            <person name="Horton D.L."/>
            <person name="Alikhan N.F."/>
            <person name="Baker D."/>
            <person name="Gharbi K."/>
            <person name="Hall N."/>
            <person name="Watson M."/>
            <person name="Adriaenssens E.M."/>
            <person name="Foster-Nyarko E."/>
            <person name="Jarju S."/>
            <person name="Secka A."/>
            <person name="Antonio M."/>
            <person name="Oren A."/>
            <person name="Chaudhuri R.R."/>
            <person name="La Ragione R."/>
            <person name="Hildebrand F."/>
            <person name="Pallen M.J."/>
        </authorList>
    </citation>
    <scope>NUCLEOTIDE SEQUENCE</scope>
    <source>
        <strain evidence="5">CHK152-2994</strain>
    </source>
</reference>
<dbReference type="InterPro" id="IPR036388">
    <property type="entry name" value="WH-like_DNA-bd_sf"/>
</dbReference>
<dbReference type="GO" id="GO:0003677">
    <property type="term" value="F:DNA binding"/>
    <property type="evidence" value="ECO:0007669"/>
    <property type="project" value="UniProtKB-KW"/>
</dbReference>
<dbReference type="GO" id="GO:0003700">
    <property type="term" value="F:DNA-binding transcription factor activity"/>
    <property type="evidence" value="ECO:0007669"/>
    <property type="project" value="InterPro"/>
</dbReference>
<evidence type="ECO:0000313" key="6">
    <source>
        <dbReference type="Proteomes" id="UP000824139"/>
    </source>
</evidence>
<dbReference type="Pfam" id="PF01047">
    <property type="entry name" value="MarR"/>
    <property type="match status" value="1"/>
</dbReference>
<dbReference type="PANTHER" id="PTHR42756:SF1">
    <property type="entry name" value="TRANSCRIPTIONAL REPRESSOR OF EMRAB OPERON"/>
    <property type="match status" value="1"/>
</dbReference>
<dbReference type="AlphaFoldDB" id="A0A9D1K3T9"/>
<sequence length="153" mass="17463">MEKNLEIYFDGQDKNTKLIHAIGLLWGQISSKLDEVLAPAKLNISKFNILMIIKHVGGYDGIQQNEISKRLLVTASNITKLLDKLEKDGLITRNTKKGDRRVKLIRITDYGSKTLDKIWPKYLKITKKINSHIASVDADYVELVLVDWLTNTK</sequence>
<dbReference type="PROSITE" id="PS01117">
    <property type="entry name" value="HTH_MARR_1"/>
    <property type="match status" value="1"/>
</dbReference>
<comment type="caution">
    <text evidence="5">The sequence shown here is derived from an EMBL/GenBank/DDBJ whole genome shotgun (WGS) entry which is preliminary data.</text>
</comment>
<evidence type="ECO:0000259" key="4">
    <source>
        <dbReference type="PROSITE" id="PS50995"/>
    </source>
</evidence>
<dbReference type="SMART" id="SM00347">
    <property type="entry name" value="HTH_MARR"/>
    <property type="match status" value="1"/>
</dbReference>
<evidence type="ECO:0000256" key="1">
    <source>
        <dbReference type="ARBA" id="ARBA00023015"/>
    </source>
</evidence>
<accession>A0A9D1K3T9</accession>
<evidence type="ECO:0000256" key="2">
    <source>
        <dbReference type="ARBA" id="ARBA00023125"/>
    </source>
</evidence>
<reference evidence="5" key="1">
    <citation type="submission" date="2020-10" db="EMBL/GenBank/DDBJ databases">
        <authorList>
            <person name="Gilroy R."/>
        </authorList>
    </citation>
    <scope>NUCLEOTIDE SEQUENCE</scope>
    <source>
        <strain evidence="5">CHK152-2994</strain>
    </source>
</reference>
<keyword evidence="3" id="KW-0804">Transcription</keyword>
<dbReference type="SUPFAM" id="SSF46785">
    <property type="entry name" value="Winged helix' DNA-binding domain"/>
    <property type="match status" value="1"/>
</dbReference>
<dbReference type="Proteomes" id="UP000824139">
    <property type="component" value="Unassembled WGS sequence"/>
</dbReference>
<evidence type="ECO:0000256" key="3">
    <source>
        <dbReference type="ARBA" id="ARBA00023163"/>
    </source>
</evidence>
<dbReference type="PRINTS" id="PR00598">
    <property type="entry name" value="HTHMARR"/>
</dbReference>
<evidence type="ECO:0000313" key="5">
    <source>
        <dbReference type="EMBL" id="HIS82866.1"/>
    </source>
</evidence>
<dbReference type="Gene3D" id="1.10.10.10">
    <property type="entry name" value="Winged helix-like DNA-binding domain superfamily/Winged helix DNA-binding domain"/>
    <property type="match status" value="1"/>
</dbReference>
<keyword evidence="2" id="KW-0238">DNA-binding</keyword>
<dbReference type="InterPro" id="IPR023187">
    <property type="entry name" value="Tscrpt_reg_MarR-type_CS"/>
</dbReference>
<dbReference type="InterPro" id="IPR000835">
    <property type="entry name" value="HTH_MarR-typ"/>
</dbReference>